<evidence type="ECO:0000313" key="3">
    <source>
        <dbReference type="Proteomes" id="UP000229757"/>
    </source>
</evidence>
<dbReference type="Pfam" id="PF04246">
    <property type="entry name" value="RseC_MucC"/>
    <property type="match status" value="1"/>
</dbReference>
<feature type="transmembrane region" description="Helical" evidence="1">
    <location>
        <begin position="109"/>
        <end position="125"/>
    </location>
</feature>
<sequence length="159" mass="17056">MIIEQGTVVAANADWLVVEVLQTSACGSCSARQGCGQALMSEWGDAPTQQQKNHFKVPAVLGAEVGTRVDLGMTPDTLSVVALLVYLVPLLNAFLGLSLAVWLGLSEPIQLLCLIACLGLSYLALSRIHFDKYTRLVPQIVRLHGLRKSPDLIASSPMT</sequence>
<dbReference type="PANTHER" id="PTHR35867">
    <property type="entry name" value="PROTEIN RSEC"/>
    <property type="match status" value="1"/>
</dbReference>
<dbReference type="EMBL" id="CP011797">
    <property type="protein sequence ID" value="ATX77361.1"/>
    <property type="molecule type" value="Genomic_DNA"/>
</dbReference>
<keyword evidence="1" id="KW-0472">Membrane</keyword>
<evidence type="ECO:0000313" key="2">
    <source>
        <dbReference type="EMBL" id="ATX77361.1"/>
    </source>
</evidence>
<accession>A0A2K8KU28</accession>
<keyword evidence="1" id="KW-1133">Transmembrane helix</keyword>
<dbReference type="RefSeq" id="WP_100257626.1">
    <property type="nucleotide sequence ID" value="NZ_CP011797.1"/>
</dbReference>
<dbReference type="PANTHER" id="PTHR35867:SF1">
    <property type="entry name" value="PROTEIN RSEC"/>
    <property type="match status" value="1"/>
</dbReference>
<dbReference type="InterPro" id="IPR026268">
    <property type="entry name" value="RseC"/>
</dbReference>
<dbReference type="AlphaFoldDB" id="A0A2K8KU28"/>
<feature type="transmembrane region" description="Helical" evidence="1">
    <location>
        <begin position="78"/>
        <end position="103"/>
    </location>
</feature>
<protein>
    <submittedName>
        <fullName evidence="2">Sigma factor RpoE regulatory protein RseC</fullName>
    </submittedName>
</protein>
<name>A0A2K8KU28_9GAMM</name>
<proteinExistence type="predicted"/>
<gene>
    <name evidence="2" type="primary">rseC</name>
    <name evidence="2" type="ORF">REIFOR_02228</name>
</gene>
<keyword evidence="1" id="KW-0812">Transmembrane</keyword>
<dbReference type="InterPro" id="IPR007359">
    <property type="entry name" value="SigmaE_reg_RseC_MucC"/>
</dbReference>
<dbReference type="OrthoDB" id="9795854at2"/>
<reference evidence="2 3" key="1">
    <citation type="journal article" date="2017" name="Environ. Microbiol.">
        <title>Genomic and physiological analyses of 'Reinekea forsetii' reveal a versatile opportunistic lifestyle during spring algae blooms.</title>
        <authorList>
            <person name="Avci B."/>
            <person name="Hahnke R.L."/>
            <person name="Chafee M."/>
            <person name="Fischer T."/>
            <person name="Gruber-Vodicka H."/>
            <person name="Tegetmeyer H.E."/>
            <person name="Harder J."/>
            <person name="Fuchs B.M."/>
            <person name="Amann R.I."/>
            <person name="Teeling H."/>
        </authorList>
    </citation>
    <scope>NUCLEOTIDE SEQUENCE [LARGE SCALE GENOMIC DNA]</scope>
    <source>
        <strain evidence="2 3">Hel1_31_D35</strain>
    </source>
</reference>
<evidence type="ECO:0000256" key="1">
    <source>
        <dbReference type="SAM" id="Phobius"/>
    </source>
</evidence>
<dbReference type="KEGG" id="rfo:REIFOR_02228"/>
<organism evidence="2 3">
    <name type="scientific">Reinekea forsetii</name>
    <dbReference type="NCBI Taxonomy" id="1336806"/>
    <lineage>
        <taxon>Bacteria</taxon>
        <taxon>Pseudomonadati</taxon>
        <taxon>Pseudomonadota</taxon>
        <taxon>Gammaproteobacteria</taxon>
        <taxon>Oceanospirillales</taxon>
        <taxon>Saccharospirillaceae</taxon>
        <taxon>Reinekea</taxon>
    </lineage>
</organism>
<dbReference type="PIRSF" id="PIRSF004923">
    <property type="entry name" value="RseC"/>
    <property type="match status" value="1"/>
</dbReference>
<keyword evidence="3" id="KW-1185">Reference proteome</keyword>
<dbReference type="Proteomes" id="UP000229757">
    <property type="component" value="Chromosome"/>
</dbReference>